<proteinExistence type="predicted"/>
<comment type="caution">
    <text evidence="1">The sequence shown here is derived from an EMBL/GenBank/DDBJ whole genome shotgun (WGS) entry which is preliminary data.</text>
</comment>
<sequence>MEVLEGDLYLAGPYGLDMLVPESDPPEFEDVEGAPTGILC</sequence>
<dbReference type="EMBL" id="BARU01049601">
    <property type="protein sequence ID" value="GAH94722.1"/>
    <property type="molecule type" value="Genomic_DNA"/>
</dbReference>
<accession>X1JKW9</accession>
<gene>
    <name evidence="1" type="ORF">S03H2_72904</name>
</gene>
<feature type="non-terminal residue" evidence="1">
    <location>
        <position position="40"/>
    </location>
</feature>
<name>X1JKW9_9ZZZZ</name>
<reference evidence="1" key="1">
    <citation type="journal article" date="2014" name="Front. Microbiol.">
        <title>High frequency of phylogenetically diverse reductive dehalogenase-homologous genes in deep subseafloor sedimentary metagenomes.</title>
        <authorList>
            <person name="Kawai M."/>
            <person name="Futagami T."/>
            <person name="Toyoda A."/>
            <person name="Takaki Y."/>
            <person name="Nishi S."/>
            <person name="Hori S."/>
            <person name="Arai W."/>
            <person name="Tsubouchi T."/>
            <person name="Morono Y."/>
            <person name="Uchiyama I."/>
            <person name="Ito T."/>
            <person name="Fujiyama A."/>
            <person name="Inagaki F."/>
            <person name="Takami H."/>
        </authorList>
    </citation>
    <scope>NUCLEOTIDE SEQUENCE</scope>
    <source>
        <strain evidence="1">Expedition CK06-06</strain>
    </source>
</reference>
<protein>
    <submittedName>
        <fullName evidence="1">Uncharacterized protein</fullName>
    </submittedName>
</protein>
<organism evidence="1">
    <name type="scientific">marine sediment metagenome</name>
    <dbReference type="NCBI Taxonomy" id="412755"/>
    <lineage>
        <taxon>unclassified sequences</taxon>
        <taxon>metagenomes</taxon>
        <taxon>ecological metagenomes</taxon>
    </lineage>
</organism>
<evidence type="ECO:0000313" key="1">
    <source>
        <dbReference type="EMBL" id="GAH94722.1"/>
    </source>
</evidence>
<dbReference type="AlphaFoldDB" id="X1JKW9"/>